<organism evidence="3 4">
    <name type="scientific">Aspergillus heteromorphus CBS 117.55</name>
    <dbReference type="NCBI Taxonomy" id="1448321"/>
    <lineage>
        <taxon>Eukaryota</taxon>
        <taxon>Fungi</taxon>
        <taxon>Dikarya</taxon>
        <taxon>Ascomycota</taxon>
        <taxon>Pezizomycotina</taxon>
        <taxon>Eurotiomycetes</taxon>
        <taxon>Eurotiomycetidae</taxon>
        <taxon>Eurotiales</taxon>
        <taxon>Aspergillaceae</taxon>
        <taxon>Aspergillus</taxon>
        <taxon>Aspergillus subgen. Circumdati</taxon>
    </lineage>
</organism>
<evidence type="ECO:0000259" key="2">
    <source>
        <dbReference type="Pfam" id="PF24494"/>
    </source>
</evidence>
<evidence type="ECO:0000256" key="1">
    <source>
        <dbReference type="SAM" id="MobiDB-lite"/>
    </source>
</evidence>
<feature type="domain" description="DUF7587" evidence="2">
    <location>
        <begin position="190"/>
        <end position="326"/>
    </location>
</feature>
<feature type="region of interest" description="Disordered" evidence="1">
    <location>
        <begin position="417"/>
        <end position="473"/>
    </location>
</feature>
<evidence type="ECO:0000313" key="3">
    <source>
        <dbReference type="EMBL" id="PWY91209.1"/>
    </source>
</evidence>
<sequence>MDCLAGLDYAAAKLRNRWTRDQRVLLCCLYRFFERDSKAFKEIFNHVFKFEVKGCGFENGIPSATLNTQWCSMRKDSHQVWKEVHLSPFDKEGCWRPIIEKIREKSRFLELGLAEKNSDDINTSKFQTPPASTPQDNSQSVPIYSSPIVPFSKRKPVLLEPANETSLCTAGEKACYFCEMERKAETKNCLPPILYRWSNINSQGVNSKRLFIAGRFVDAERFPPEDITQEEFDQMFSDHVHIKKTLSPFISTCQSMLAPVHRAITGKEGAIVTIIDTRKLGTPVYSAWDFVKEHGIKISKYNGGGEFLIWGRIPSAAIISSFKISTIQEMAAESSGIRDVLQLDKLASYKRNSRGLHRALERGASGGLDHATGLAIGKLLSSVNVPFRFSKDVGTGLFYSWRLKKEGKWESFYEGVDAGYGRSSEPSPTSDERPKPEIYEISDDESDTEHDSDFYEISDDDSDTERDPDSEGE</sequence>
<evidence type="ECO:0000313" key="4">
    <source>
        <dbReference type="Proteomes" id="UP000247233"/>
    </source>
</evidence>
<protein>
    <recommendedName>
        <fullName evidence="2">DUF7587 domain-containing protein</fullName>
    </recommendedName>
</protein>
<dbReference type="AlphaFoldDB" id="A0A317WXY2"/>
<dbReference type="OrthoDB" id="5397734at2759"/>
<dbReference type="GeneID" id="37061317"/>
<comment type="caution">
    <text evidence="3">The sequence shown here is derived from an EMBL/GenBank/DDBJ whole genome shotgun (WGS) entry which is preliminary data.</text>
</comment>
<dbReference type="RefSeq" id="XP_025403652.1">
    <property type="nucleotide sequence ID" value="XM_025539080.1"/>
</dbReference>
<dbReference type="Pfam" id="PF24494">
    <property type="entry name" value="DUF7587"/>
    <property type="match status" value="1"/>
</dbReference>
<gene>
    <name evidence="3" type="ORF">BO70DRAFT_283201</name>
</gene>
<dbReference type="VEuPathDB" id="FungiDB:BO70DRAFT_283201"/>
<accession>A0A317WXY2</accession>
<name>A0A317WXY2_9EURO</name>
<feature type="compositionally biased region" description="Acidic residues" evidence="1">
    <location>
        <begin position="440"/>
        <end position="464"/>
    </location>
</feature>
<dbReference type="Proteomes" id="UP000247233">
    <property type="component" value="Unassembled WGS sequence"/>
</dbReference>
<reference evidence="3 4" key="1">
    <citation type="submission" date="2016-12" db="EMBL/GenBank/DDBJ databases">
        <title>The genomes of Aspergillus section Nigri reveals drivers in fungal speciation.</title>
        <authorList>
            <consortium name="DOE Joint Genome Institute"/>
            <person name="Vesth T.C."/>
            <person name="Nybo J."/>
            <person name="Theobald S."/>
            <person name="Brandl J."/>
            <person name="Frisvad J.C."/>
            <person name="Nielsen K.F."/>
            <person name="Lyhne E.K."/>
            <person name="Kogle M.E."/>
            <person name="Kuo A."/>
            <person name="Riley R."/>
            <person name="Clum A."/>
            <person name="Nolan M."/>
            <person name="Lipzen A."/>
            <person name="Salamov A."/>
            <person name="Henrissat B."/>
            <person name="Wiebenga A."/>
            <person name="De Vries R.P."/>
            <person name="Grigoriev I.V."/>
            <person name="Mortensen U.H."/>
            <person name="Andersen M.R."/>
            <person name="Baker S.E."/>
        </authorList>
    </citation>
    <scope>NUCLEOTIDE SEQUENCE [LARGE SCALE GENOMIC DNA]</scope>
    <source>
        <strain evidence="3 4">CBS 117.55</strain>
    </source>
</reference>
<dbReference type="EMBL" id="MSFL01000002">
    <property type="protein sequence ID" value="PWY91209.1"/>
    <property type="molecule type" value="Genomic_DNA"/>
</dbReference>
<proteinExistence type="predicted"/>
<feature type="region of interest" description="Disordered" evidence="1">
    <location>
        <begin position="120"/>
        <end position="142"/>
    </location>
</feature>
<feature type="non-terminal residue" evidence="3">
    <location>
        <position position="473"/>
    </location>
</feature>
<keyword evidence="4" id="KW-1185">Reference proteome</keyword>
<dbReference type="InterPro" id="IPR056009">
    <property type="entry name" value="DUF7587"/>
</dbReference>